<organism evidence="2 3">
    <name type="scientific">Polyplax serrata</name>
    <name type="common">Common mouse louse</name>
    <dbReference type="NCBI Taxonomy" id="468196"/>
    <lineage>
        <taxon>Eukaryota</taxon>
        <taxon>Metazoa</taxon>
        <taxon>Ecdysozoa</taxon>
        <taxon>Arthropoda</taxon>
        <taxon>Hexapoda</taxon>
        <taxon>Insecta</taxon>
        <taxon>Pterygota</taxon>
        <taxon>Neoptera</taxon>
        <taxon>Paraneoptera</taxon>
        <taxon>Psocodea</taxon>
        <taxon>Troctomorpha</taxon>
        <taxon>Phthiraptera</taxon>
        <taxon>Anoplura</taxon>
        <taxon>Polyplacidae</taxon>
        <taxon>Polyplax</taxon>
    </lineage>
</organism>
<protein>
    <submittedName>
        <fullName evidence="2">Uncharacterized protein</fullName>
    </submittedName>
</protein>
<feature type="compositionally biased region" description="Polar residues" evidence="1">
    <location>
        <begin position="1"/>
        <end position="12"/>
    </location>
</feature>
<evidence type="ECO:0000313" key="3">
    <source>
        <dbReference type="Proteomes" id="UP001359485"/>
    </source>
</evidence>
<gene>
    <name evidence="2" type="ORF">RUM44_007536</name>
</gene>
<evidence type="ECO:0000256" key="1">
    <source>
        <dbReference type="SAM" id="MobiDB-lite"/>
    </source>
</evidence>
<proteinExistence type="predicted"/>
<dbReference type="EMBL" id="JAWJWF010000002">
    <property type="protein sequence ID" value="KAK6637122.1"/>
    <property type="molecule type" value="Genomic_DNA"/>
</dbReference>
<comment type="caution">
    <text evidence="2">The sequence shown here is derived from an EMBL/GenBank/DDBJ whole genome shotgun (WGS) entry which is preliminary data.</text>
</comment>
<sequence>MAYEKGTSTENRGSGKRRKIAPSDDGSNMSDGESVEAMSVCEGENRQETTASLIKLRLKAAKKKFRDGVGKTRTVMKFDMTIEERICEIFSVVAKEMAQDMMDDIWRVKETRTEDVRTDLCDIKKAMEIMMAKVEKLEIERVKPLRTWK</sequence>
<evidence type="ECO:0000313" key="2">
    <source>
        <dbReference type="EMBL" id="KAK6637122.1"/>
    </source>
</evidence>
<reference evidence="2 3" key="1">
    <citation type="submission" date="2023-09" db="EMBL/GenBank/DDBJ databases">
        <title>Genomes of two closely related lineages of the louse Polyplax serrata with different host specificities.</title>
        <authorList>
            <person name="Martinu J."/>
            <person name="Tarabai H."/>
            <person name="Stefka J."/>
            <person name="Hypsa V."/>
        </authorList>
    </citation>
    <scope>NUCLEOTIDE SEQUENCE [LARGE SCALE GENOMIC DNA]</scope>
    <source>
        <strain evidence="2">98ZLc_SE</strain>
    </source>
</reference>
<dbReference type="Proteomes" id="UP001359485">
    <property type="component" value="Unassembled WGS sequence"/>
</dbReference>
<keyword evidence="3" id="KW-1185">Reference proteome</keyword>
<name>A0ABR1B6X9_POLSC</name>
<feature type="region of interest" description="Disordered" evidence="1">
    <location>
        <begin position="1"/>
        <end position="47"/>
    </location>
</feature>
<accession>A0ABR1B6X9</accession>